<dbReference type="PANTHER" id="PTHR43327">
    <property type="entry name" value="STOMATIN-LIKE PROTEIN 2, MITOCHONDRIAL"/>
    <property type="match status" value="1"/>
</dbReference>
<dbReference type="PANTHER" id="PTHR43327:SF2">
    <property type="entry name" value="MODULATOR OF FTSH PROTEASE HFLK"/>
    <property type="match status" value="1"/>
</dbReference>
<evidence type="ECO:0000256" key="6">
    <source>
        <dbReference type="SAM" id="Phobius"/>
    </source>
</evidence>
<dbReference type="InterPro" id="IPR050710">
    <property type="entry name" value="Band7/mec-2_domain"/>
</dbReference>
<keyword evidence="8" id="KW-0378">Hydrolase</keyword>
<accession>H0UIU1</accession>
<keyword evidence="3 6" id="KW-0812">Transmembrane</keyword>
<dbReference type="Pfam" id="PF01145">
    <property type="entry name" value="Band_7"/>
    <property type="match status" value="1"/>
</dbReference>
<dbReference type="CDD" id="cd03404">
    <property type="entry name" value="SPFH_HflK"/>
    <property type="match status" value="1"/>
</dbReference>
<dbReference type="GO" id="GO:0006508">
    <property type="term" value="P:proteolysis"/>
    <property type="evidence" value="ECO:0007669"/>
    <property type="project" value="UniProtKB-KW"/>
</dbReference>
<keyword evidence="9" id="KW-1185">Reference proteome</keyword>
<feature type="domain" description="Band 7" evidence="7">
    <location>
        <begin position="34"/>
        <end position="216"/>
    </location>
</feature>
<name>H0UIU1_9BACT</name>
<comment type="subcellular location">
    <subcellularLocation>
        <location evidence="1">Membrane</location>
    </subcellularLocation>
</comment>
<dbReference type="InterPro" id="IPR010201">
    <property type="entry name" value="HflK"/>
</dbReference>
<dbReference type="Proteomes" id="UP000003806">
    <property type="component" value="Chromosome"/>
</dbReference>
<evidence type="ECO:0000256" key="2">
    <source>
        <dbReference type="ARBA" id="ARBA00006971"/>
    </source>
</evidence>
<proteinExistence type="inferred from homology"/>
<dbReference type="Gene3D" id="3.30.479.30">
    <property type="entry name" value="Band 7 domain"/>
    <property type="match status" value="1"/>
</dbReference>
<dbReference type="GO" id="GO:0016020">
    <property type="term" value="C:membrane"/>
    <property type="evidence" value="ECO:0007669"/>
    <property type="project" value="UniProtKB-SubCell"/>
</dbReference>
<dbReference type="RefSeq" id="WP_008522514.1">
    <property type="nucleotide sequence ID" value="NZ_CM001376.1"/>
</dbReference>
<dbReference type="HOGENOM" id="CLU_879349_0_0_0"/>
<dbReference type="GO" id="GO:0008233">
    <property type="term" value="F:peptidase activity"/>
    <property type="evidence" value="ECO:0007669"/>
    <property type="project" value="UniProtKB-KW"/>
</dbReference>
<feature type="transmembrane region" description="Helical" evidence="6">
    <location>
        <begin position="12"/>
        <end position="33"/>
    </location>
</feature>
<protein>
    <submittedName>
        <fullName evidence="8">Membrane protease subunit, stomatin/prohibitin</fullName>
    </submittedName>
</protein>
<evidence type="ECO:0000256" key="3">
    <source>
        <dbReference type="ARBA" id="ARBA00022692"/>
    </source>
</evidence>
<keyword evidence="4 6" id="KW-1133">Transmembrane helix</keyword>
<dbReference type="SMART" id="SM00244">
    <property type="entry name" value="PHB"/>
    <property type="match status" value="1"/>
</dbReference>
<evidence type="ECO:0000313" key="8">
    <source>
        <dbReference type="EMBL" id="EHM12735.1"/>
    </source>
</evidence>
<evidence type="ECO:0000256" key="1">
    <source>
        <dbReference type="ARBA" id="ARBA00004370"/>
    </source>
</evidence>
<evidence type="ECO:0000259" key="7">
    <source>
        <dbReference type="SMART" id="SM00244"/>
    </source>
</evidence>
<dbReference type="SUPFAM" id="SSF117892">
    <property type="entry name" value="Band 7/SPFH domain"/>
    <property type="match status" value="1"/>
</dbReference>
<evidence type="ECO:0000313" key="9">
    <source>
        <dbReference type="Proteomes" id="UP000003806"/>
    </source>
</evidence>
<dbReference type="eggNOG" id="COG0330">
    <property type="taxonomic scope" value="Bacteria"/>
</dbReference>
<dbReference type="STRING" id="885272.JonanDRAFT_0316"/>
<sequence>MNRQDSSALANALVTLAGCFRWGVIIILVGLAFSGLRMIKNDEAAVILRFGRLVGSSRQEQVHGPGLLVAFPSVIDRVVVVPVGRVHEVTIDAFAPGLSTLGLIRASGYALTGDGSAVTLRATAKYRIEDPVAWALAVQNPADIVRGTVTSAIGQAAAGSPVDQLLTTGKKELAEKILSAAQKQLDKLDTGVGLIALEFRAIEPPRETKAAFDAVIDATVNRETAVKEAVQYREQIVPAAVADAAQTVQDAKALASHASAAAKTDLAEFWGVLPQFQTSPLVTSERLWADRVSELLQRMKTTWGLPPDGSPRLLLP</sequence>
<gene>
    <name evidence="8" type="ORF">JonanDRAFT_0316</name>
</gene>
<comment type="similarity">
    <text evidence="2">Belongs to the band 7/mec-2 family. HflK subfamily.</text>
</comment>
<dbReference type="InterPro" id="IPR001107">
    <property type="entry name" value="Band_7"/>
</dbReference>
<dbReference type="OrthoDB" id="9779595at2"/>
<keyword evidence="5 6" id="KW-0472">Membrane</keyword>
<dbReference type="AlphaFoldDB" id="H0UIU1"/>
<evidence type="ECO:0000256" key="5">
    <source>
        <dbReference type="ARBA" id="ARBA00023136"/>
    </source>
</evidence>
<reference evidence="8 9" key="1">
    <citation type="submission" date="2011-11" db="EMBL/GenBank/DDBJ databases">
        <title>The Noncontiguous Finished genome of Jonquetella anthropi DSM 22815.</title>
        <authorList>
            <consortium name="US DOE Joint Genome Institute (JGI-PGF)"/>
            <person name="Lucas S."/>
            <person name="Copeland A."/>
            <person name="Lapidus A."/>
            <person name="Glavina del Rio T."/>
            <person name="Dalin E."/>
            <person name="Tice H."/>
            <person name="Bruce D."/>
            <person name="Goodwin L."/>
            <person name="Pitluck S."/>
            <person name="Peters L."/>
            <person name="Mikhailova N."/>
            <person name="Held B."/>
            <person name="Kyrpides N."/>
            <person name="Mavromatis K."/>
            <person name="Ivanova N."/>
            <person name="Markowitz V."/>
            <person name="Cheng J.-F."/>
            <person name="Hugenholtz P."/>
            <person name="Woyke T."/>
            <person name="Wu D."/>
            <person name="Gronow S."/>
            <person name="Wellnitz S."/>
            <person name="Brambilla E."/>
            <person name="Klenk H.-P."/>
            <person name="Eisen J.A."/>
        </authorList>
    </citation>
    <scope>NUCLEOTIDE SEQUENCE [LARGE SCALE GENOMIC DNA]</scope>
    <source>
        <strain evidence="8 9">DSM 22815</strain>
    </source>
</reference>
<evidence type="ECO:0000256" key="4">
    <source>
        <dbReference type="ARBA" id="ARBA00022989"/>
    </source>
</evidence>
<dbReference type="EMBL" id="CM001376">
    <property type="protein sequence ID" value="EHM12735.1"/>
    <property type="molecule type" value="Genomic_DNA"/>
</dbReference>
<dbReference type="InterPro" id="IPR036013">
    <property type="entry name" value="Band_7/SPFH_dom_sf"/>
</dbReference>
<keyword evidence="8" id="KW-0645">Protease</keyword>
<dbReference type="PROSITE" id="PS51257">
    <property type="entry name" value="PROKAR_LIPOPROTEIN"/>
    <property type="match status" value="1"/>
</dbReference>
<organism evidence="8 9">
    <name type="scientific">Jonquetella anthropi DSM 22815</name>
    <dbReference type="NCBI Taxonomy" id="885272"/>
    <lineage>
        <taxon>Bacteria</taxon>
        <taxon>Thermotogati</taxon>
        <taxon>Synergistota</taxon>
        <taxon>Synergistia</taxon>
        <taxon>Synergistales</taxon>
        <taxon>Dethiosulfovibrionaceae</taxon>
        <taxon>Jonquetella</taxon>
    </lineage>
</organism>